<keyword evidence="1" id="KW-0732">Signal</keyword>
<organism evidence="2 3">
    <name type="scientific">Mycena albidolilacea</name>
    <dbReference type="NCBI Taxonomy" id="1033008"/>
    <lineage>
        <taxon>Eukaryota</taxon>
        <taxon>Fungi</taxon>
        <taxon>Dikarya</taxon>
        <taxon>Basidiomycota</taxon>
        <taxon>Agaricomycotina</taxon>
        <taxon>Agaricomycetes</taxon>
        <taxon>Agaricomycetidae</taxon>
        <taxon>Agaricales</taxon>
        <taxon>Marasmiineae</taxon>
        <taxon>Mycenaceae</taxon>
        <taxon>Mycena</taxon>
    </lineage>
</organism>
<dbReference type="AlphaFoldDB" id="A0AAD6YX35"/>
<feature type="chain" id="PRO_5041988424" evidence="1">
    <location>
        <begin position="24"/>
        <end position="184"/>
    </location>
</feature>
<dbReference type="EMBL" id="JARIHO010000149">
    <property type="protein sequence ID" value="KAJ7300910.1"/>
    <property type="molecule type" value="Genomic_DNA"/>
</dbReference>
<evidence type="ECO:0000256" key="1">
    <source>
        <dbReference type="SAM" id="SignalP"/>
    </source>
</evidence>
<evidence type="ECO:0000313" key="2">
    <source>
        <dbReference type="EMBL" id="KAJ7300910.1"/>
    </source>
</evidence>
<dbReference type="Proteomes" id="UP001218218">
    <property type="component" value="Unassembled WGS sequence"/>
</dbReference>
<feature type="signal peptide" evidence="1">
    <location>
        <begin position="1"/>
        <end position="23"/>
    </location>
</feature>
<evidence type="ECO:0000313" key="3">
    <source>
        <dbReference type="Proteomes" id="UP001218218"/>
    </source>
</evidence>
<protein>
    <submittedName>
        <fullName evidence="2">Uncharacterized protein</fullName>
    </submittedName>
</protein>
<name>A0AAD6YX35_9AGAR</name>
<proteinExistence type="predicted"/>
<reference evidence="2" key="1">
    <citation type="submission" date="2023-03" db="EMBL/GenBank/DDBJ databases">
        <title>Massive genome expansion in bonnet fungi (Mycena s.s.) driven by repeated elements and novel gene families across ecological guilds.</title>
        <authorList>
            <consortium name="Lawrence Berkeley National Laboratory"/>
            <person name="Harder C.B."/>
            <person name="Miyauchi S."/>
            <person name="Viragh M."/>
            <person name="Kuo A."/>
            <person name="Thoen E."/>
            <person name="Andreopoulos B."/>
            <person name="Lu D."/>
            <person name="Skrede I."/>
            <person name="Drula E."/>
            <person name="Henrissat B."/>
            <person name="Morin E."/>
            <person name="Kohler A."/>
            <person name="Barry K."/>
            <person name="LaButti K."/>
            <person name="Morin E."/>
            <person name="Salamov A."/>
            <person name="Lipzen A."/>
            <person name="Mereny Z."/>
            <person name="Hegedus B."/>
            <person name="Baldrian P."/>
            <person name="Stursova M."/>
            <person name="Weitz H."/>
            <person name="Taylor A."/>
            <person name="Grigoriev I.V."/>
            <person name="Nagy L.G."/>
            <person name="Martin F."/>
            <person name="Kauserud H."/>
        </authorList>
    </citation>
    <scope>NUCLEOTIDE SEQUENCE</scope>
    <source>
        <strain evidence="2">CBHHK002</strain>
    </source>
</reference>
<comment type="caution">
    <text evidence="2">The sequence shown here is derived from an EMBL/GenBank/DDBJ whole genome shotgun (WGS) entry which is preliminary data.</text>
</comment>
<keyword evidence="3" id="KW-1185">Reference proteome</keyword>
<sequence length="184" mass="19658">MRRTPLLCLTFLTGSGLLTLLNAGLVNYRADAGRDIISEPCVACVSQAERTSTQVSSTPMSPGQPALENSIPLADDNAASRTVLPTSSAERQFTSQYVTLPGAGFRNRASAPASAPYSTTNQFAPINPFATTPTAIQPASSDIPSQSISSSEIGSVEYLFRDIHTCEQPVPYYCPTHDFHYGHS</sequence>
<accession>A0AAD6YX35</accession>
<gene>
    <name evidence="2" type="ORF">DFH08DRAFT_979213</name>
</gene>